<comment type="similarity">
    <text evidence="3">Belongs to the WD repeat MDV1/CAF4 family.</text>
</comment>
<organism evidence="9 10">
    <name type="scientific">Sphaerosporella brunnea</name>
    <dbReference type="NCBI Taxonomy" id="1250544"/>
    <lineage>
        <taxon>Eukaryota</taxon>
        <taxon>Fungi</taxon>
        <taxon>Dikarya</taxon>
        <taxon>Ascomycota</taxon>
        <taxon>Pezizomycotina</taxon>
        <taxon>Pezizomycetes</taxon>
        <taxon>Pezizales</taxon>
        <taxon>Pyronemataceae</taxon>
        <taxon>Sphaerosporella</taxon>
    </lineage>
</organism>
<evidence type="ECO:0000256" key="6">
    <source>
        <dbReference type="PROSITE-ProRule" id="PRU00221"/>
    </source>
</evidence>
<feature type="compositionally biased region" description="Low complexity" evidence="7">
    <location>
        <begin position="357"/>
        <end position="367"/>
    </location>
</feature>
<dbReference type="PANTHER" id="PTHR22847:SF637">
    <property type="entry name" value="WD REPEAT DOMAIN 5B"/>
    <property type="match status" value="1"/>
</dbReference>
<feature type="region of interest" description="Disordered" evidence="7">
    <location>
        <begin position="314"/>
        <end position="373"/>
    </location>
</feature>
<dbReference type="PANTHER" id="PTHR22847">
    <property type="entry name" value="WD40 REPEAT PROTEIN"/>
    <property type="match status" value="1"/>
</dbReference>
<dbReference type="FunCoup" id="A0A5J5F9H2">
    <property type="interactions" value="345"/>
</dbReference>
<dbReference type="InterPro" id="IPR036322">
    <property type="entry name" value="WD40_repeat_dom_sf"/>
</dbReference>
<evidence type="ECO:0000313" key="9">
    <source>
        <dbReference type="EMBL" id="KAA8913893.1"/>
    </source>
</evidence>
<feature type="compositionally biased region" description="Polar residues" evidence="7">
    <location>
        <begin position="347"/>
        <end position="356"/>
    </location>
</feature>
<evidence type="ECO:0000259" key="8">
    <source>
        <dbReference type="Pfam" id="PF23798"/>
    </source>
</evidence>
<keyword evidence="1 6" id="KW-0853">WD repeat</keyword>
<dbReference type="InParanoid" id="A0A5J5F9H2"/>
<sequence length="551" mass="59929">MSSFNSDDEREPGHSMMENGNASDEDEIMEDADGDQDDDEEEEAEIEVEAEVEAEGDEEDDEGDEDEPDGDNEEETHRPARSRSATQVPPSRPLPSLRPGAATAATYDIVPYVAAPMSTSINAFCATPCMRWVFTGGSDGYIRRFDWVGSMNGKVPLTVAQKHPFVDSVTRAGILLSYWENEEPAVKSSFLHVPETTDDLKLSPVYSLAVHSQSLWLLSGLESGGINLQSVRHDEGKIITTLRKHTSAVSVLTLASDERSVLSGSWDKNVYDWDLNTGSVTRNFTGSAGQISAIQFRPHSAGILWADIVPASNQSEELDAPGSPAESTRSYGSLFGDDDMGDDIGEVSNQTITNGKPSSPLPQSLPSGPTTDQNTFLASSMDGTIRLWDRRVNSPVATGHPARGVPPWCMSAIWSTDGNFIYAGRRNACVEEYSLHKGLGQPTRNLKFPLGSGSVTAMTAMPNGRNIICASFDNLRLWDLKWEEKRGGPTTPFLIIPGHHGGVVSHLYADRTCRYLISTAGNRGWEGANTEVLLGYEIYWPNTTTATTTTA</sequence>
<dbReference type="InterPro" id="IPR001680">
    <property type="entry name" value="WD40_rpt"/>
</dbReference>
<accession>A0A5J5F9H2</accession>
<proteinExistence type="inferred from homology"/>
<dbReference type="SUPFAM" id="SSF50978">
    <property type="entry name" value="WD40 repeat-like"/>
    <property type="match status" value="1"/>
</dbReference>
<dbReference type="InterPro" id="IPR057544">
    <property type="entry name" value="Beta-prop_SPT8"/>
</dbReference>
<comment type="caution">
    <text evidence="9">The sequence shown here is derived from an EMBL/GenBank/DDBJ whole genome shotgun (WGS) entry which is preliminary data.</text>
</comment>
<dbReference type="OrthoDB" id="10260946at2759"/>
<feature type="repeat" description="WD" evidence="6">
    <location>
        <begin position="372"/>
        <end position="398"/>
    </location>
</feature>
<dbReference type="PROSITE" id="PS50294">
    <property type="entry name" value="WD_REPEATS_REGION"/>
    <property type="match status" value="1"/>
</dbReference>
<dbReference type="InterPro" id="IPR015943">
    <property type="entry name" value="WD40/YVTN_repeat-like_dom_sf"/>
</dbReference>
<dbReference type="Gene3D" id="2.130.10.10">
    <property type="entry name" value="YVTN repeat-like/Quinoprotein amine dehydrogenase"/>
    <property type="match status" value="2"/>
</dbReference>
<dbReference type="PROSITE" id="PS50082">
    <property type="entry name" value="WD_REPEATS_2"/>
    <property type="match status" value="2"/>
</dbReference>
<dbReference type="SMART" id="SM00320">
    <property type="entry name" value="WD40"/>
    <property type="match status" value="5"/>
</dbReference>
<feature type="compositionally biased region" description="Acidic residues" evidence="7">
    <location>
        <begin position="23"/>
        <end position="74"/>
    </location>
</feature>
<dbReference type="AlphaFoldDB" id="A0A5J5F9H2"/>
<evidence type="ECO:0000256" key="4">
    <source>
        <dbReference type="ARBA" id="ARBA00039789"/>
    </source>
</evidence>
<protein>
    <recommendedName>
        <fullName evidence="4">Mitochondrial division protein 1</fullName>
    </recommendedName>
</protein>
<feature type="compositionally biased region" description="Acidic residues" evidence="7">
    <location>
        <begin position="1"/>
        <end position="10"/>
    </location>
</feature>
<name>A0A5J5F9H2_9PEZI</name>
<keyword evidence="10" id="KW-1185">Reference proteome</keyword>
<evidence type="ECO:0000313" key="10">
    <source>
        <dbReference type="Proteomes" id="UP000326924"/>
    </source>
</evidence>
<dbReference type="Proteomes" id="UP000326924">
    <property type="component" value="Unassembled WGS sequence"/>
</dbReference>
<feature type="compositionally biased region" description="Acidic residues" evidence="7">
    <location>
        <begin position="336"/>
        <end position="345"/>
    </location>
</feature>
<gene>
    <name evidence="9" type="ORF">FN846DRAFT_928006</name>
</gene>
<evidence type="ECO:0000256" key="5">
    <source>
        <dbReference type="ARBA" id="ARBA00043913"/>
    </source>
</evidence>
<feature type="domain" description="Transcription factor spt8 beta-propeller" evidence="8">
    <location>
        <begin position="107"/>
        <end position="538"/>
    </location>
</feature>
<comment type="function">
    <text evidence="5">Involved in mitochondrial fission. Acts as an adapter protein required to form mitochondrial fission complexes. Formation of these complexes is required to promote constriction and fission of the mitochondrial compartment at a late step in mitochondrial division.</text>
</comment>
<feature type="region of interest" description="Disordered" evidence="7">
    <location>
        <begin position="1"/>
        <end position="99"/>
    </location>
</feature>
<evidence type="ECO:0000256" key="3">
    <source>
        <dbReference type="ARBA" id="ARBA00038415"/>
    </source>
</evidence>
<evidence type="ECO:0000256" key="7">
    <source>
        <dbReference type="SAM" id="MobiDB-lite"/>
    </source>
</evidence>
<evidence type="ECO:0000256" key="2">
    <source>
        <dbReference type="ARBA" id="ARBA00022737"/>
    </source>
</evidence>
<evidence type="ECO:0000256" key="1">
    <source>
        <dbReference type="ARBA" id="ARBA00022574"/>
    </source>
</evidence>
<dbReference type="Pfam" id="PF23798">
    <property type="entry name" value="Beta-prop_SPT8"/>
    <property type="match status" value="1"/>
</dbReference>
<dbReference type="GO" id="GO:0000124">
    <property type="term" value="C:SAGA complex"/>
    <property type="evidence" value="ECO:0007669"/>
    <property type="project" value="TreeGrafter"/>
</dbReference>
<dbReference type="EMBL" id="VXIS01000011">
    <property type="protein sequence ID" value="KAA8913893.1"/>
    <property type="molecule type" value="Genomic_DNA"/>
</dbReference>
<keyword evidence="2" id="KW-0677">Repeat</keyword>
<reference evidence="9 10" key="1">
    <citation type="submission" date="2019-09" db="EMBL/GenBank/DDBJ databases">
        <title>Draft genome of the ectomycorrhizal ascomycete Sphaerosporella brunnea.</title>
        <authorList>
            <consortium name="DOE Joint Genome Institute"/>
            <person name="Benucci G.M."/>
            <person name="Marozzi G."/>
            <person name="Antonielli L."/>
            <person name="Sanchez S."/>
            <person name="Marco P."/>
            <person name="Wang X."/>
            <person name="Falini L.B."/>
            <person name="Barry K."/>
            <person name="Haridas S."/>
            <person name="Lipzen A."/>
            <person name="Labutti K."/>
            <person name="Grigoriev I.V."/>
            <person name="Murat C."/>
            <person name="Martin F."/>
            <person name="Albertini E."/>
            <person name="Donnini D."/>
            <person name="Bonito G."/>
        </authorList>
    </citation>
    <scope>NUCLEOTIDE SEQUENCE [LARGE SCALE GENOMIC DNA]</scope>
    <source>
        <strain evidence="9 10">Sb_GMNB300</strain>
    </source>
</reference>
<feature type="repeat" description="WD" evidence="6">
    <location>
        <begin position="242"/>
        <end position="283"/>
    </location>
</feature>